<dbReference type="RefSeq" id="WP_146095006.1">
    <property type="nucleotide sequence ID" value="NZ_RJUR01000011.1"/>
</dbReference>
<sequence length="205" mass="23198">MFEVLICRSEFKYLKKYANERISSLPANGNDELSAVMARDPNGKLGFDVNQVAESILDELLGECYCLRGSGSVDHPGVFPKGGMPNFFFKDKGGAFSSLVASHERHVLAMKKYSILSRYRHTEKPKPSELSHFLQDDSWIEEPLYESLLSSCAYFGISQCAQEHGWGAFYLISQDMDGFLTKLENLVGDEGRLVFIENMREMPCW</sequence>
<name>A0A9X8HJV9_PSEPU</name>
<proteinExistence type="predicted"/>
<dbReference type="AlphaFoldDB" id="A0A9X8HJV9"/>
<gene>
    <name evidence="1" type="ORF">EDF85_1209</name>
</gene>
<dbReference type="Proteomes" id="UP000269115">
    <property type="component" value="Unassembled WGS sequence"/>
</dbReference>
<protein>
    <submittedName>
        <fullName evidence="1">Uncharacterized protein</fullName>
    </submittedName>
</protein>
<accession>A0A9X8HJV9</accession>
<dbReference type="EMBL" id="RJUR01000011">
    <property type="protein sequence ID" value="ROQ53449.1"/>
    <property type="molecule type" value="Genomic_DNA"/>
</dbReference>
<evidence type="ECO:0000313" key="1">
    <source>
        <dbReference type="EMBL" id="ROQ53449.1"/>
    </source>
</evidence>
<organism evidence="1 2">
    <name type="scientific">Pseudomonas putida</name>
    <name type="common">Arthrobacter siderocapsulatus</name>
    <dbReference type="NCBI Taxonomy" id="303"/>
    <lineage>
        <taxon>Bacteria</taxon>
        <taxon>Pseudomonadati</taxon>
        <taxon>Pseudomonadota</taxon>
        <taxon>Gammaproteobacteria</taxon>
        <taxon>Pseudomonadales</taxon>
        <taxon>Pseudomonadaceae</taxon>
        <taxon>Pseudomonas</taxon>
    </lineage>
</organism>
<evidence type="ECO:0000313" key="2">
    <source>
        <dbReference type="Proteomes" id="UP000269115"/>
    </source>
</evidence>
<reference evidence="1 2" key="1">
    <citation type="submission" date="2018-11" db="EMBL/GenBank/DDBJ databases">
        <title>Genomic analyses of the natural microbiome of Caenorhabditis elegans.</title>
        <authorList>
            <person name="Samuel B."/>
        </authorList>
    </citation>
    <scope>NUCLEOTIDE SEQUENCE [LARGE SCALE GENOMIC DNA]</scope>
    <source>
        <strain evidence="1 2">BIGb0473</strain>
    </source>
</reference>
<comment type="caution">
    <text evidence="1">The sequence shown here is derived from an EMBL/GenBank/DDBJ whole genome shotgun (WGS) entry which is preliminary data.</text>
</comment>